<name>A0AAU7QBU5_9GAMM</name>
<dbReference type="EMBL" id="CP157947">
    <property type="protein sequence ID" value="XBS70593.1"/>
    <property type="molecule type" value="Genomic_DNA"/>
</dbReference>
<dbReference type="AlphaFoldDB" id="A0AAU7QBU5"/>
<gene>
    <name evidence="1" type="ORF">ABK905_05250</name>
</gene>
<reference evidence="1" key="1">
    <citation type="submission" date="2024-06" db="EMBL/GenBank/DDBJ databases">
        <authorList>
            <person name="Coelho C."/>
            <person name="Bento M."/>
            <person name="Garcia E."/>
            <person name="Camelo A."/>
            <person name="Brandao I."/>
            <person name="Espirito Santo C."/>
            <person name="Trovao J."/>
            <person name="Verissimo A."/>
            <person name="Costa J."/>
            <person name="Tiago I."/>
        </authorList>
    </citation>
    <scope>NUCLEOTIDE SEQUENCE</scope>
    <source>
        <strain evidence="1">KWT182</strain>
    </source>
</reference>
<proteinExistence type="predicted"/>
<protein>
    <submittedName>
        <fullName evidence="1">Uncharacterized protein</fullName>
    </submittedName>
</protein>
<organism evidence="1">
    <name type="scientific">Acerihabitans sp. KWT182</name>
    <dbReference type="NCBI Taxonomy" id="3157919"/>
    <lineage>
        <taxon>Bacteria</taxon>
        <taxon>Pseudomonadati</taxon>
        <taxon>Pseudomonadota</taxon>
        <taxon>Gammaproteobacteria</taxon>
        <taxon>Enterobacterales</taxon>
        <taxon>Pectobacteriaceae</taxon>
        <taxon>Acerihabitans</taxon>
    </lineage>
</organism>
<evidence type="ECO:0000313" key="1">
    <source>
        <dbReference type="EMBL" id="XBS70593.1"/>
    </source>
</evidence>
<sequence>MIETVTSFFLMLYFLMLTSFKNAVLATVAATATLFIVGCAVGPNYKTPAVSLPDRFAGAPGLQTVPRLTQRLRFLIGGEDSAILGSTESSRPPWHKIWILRRQWPGLIKYKLG</sequence>
<accession>A0AAU7QBU5</accession>